<name>A0ABX2IJA2_9RHOO</name>
<evidence type="ECO:0000256" key="2">
    <source>
        <dbReference type="ARBA" id="ARBA00022679"/>
    </source>
</evidence>
<organism evidence="3 4">
    <name type="scientific">Uliginosibacterium aquaticum</name>
    <dbReference type="NCBI Taxonomy" id="2731212"/>
    <lineage>
        <taxon>Bacteria</taxon>
        <taxon>Pseudomonadati</taxon>
        <taxon>Pseudomonadota</taxon>
        <taxon>Betaproteobacteria</taxon>
        <taxon>Rhodocyclales</taxon>
        <taxon>Zoogloeaceae</taxon>
        <taxon>Uliginosibacterium</taxon>
    </lineage>
</organism>
<comment type="caution">
    <text evidence="3">The sequence shown here is derived from an EMBL/GenBank/DDBJ whole genome shotgun (WGS) entry which is preliminary data.</text>
</comment>
<keyword evidence="4" id="KW-1185">Reference proteome</keyword>
<evidence type="ECO:0000313" key="4">
    <source>
        <dbReference type="Proteomes" id="UP000778523"/>
    </source>
</evidence>
<dbReference type="Gene3D" id="3.40.50.2000">
    <property type="entry name" value="Glycogen Phosphorylase B"/>
    <property type="match status" value="2"/>
</dbReference>
<dbReference type="PANTHER" id="PTHR30160:SF1">
    <property type="entry name" value="LIPOPOLYSACCHARIDE 1,2-N-ACETYLGLUCOSAMINETRANSFERASE-RELATED"/>
    <property type="match status" value="1"/>
</dbReference>
<dbReference type="InterPro" id="IPR002201">
    <property type="entry name" value="Glyco_trans_9"/>
</dbReference>
<accession>A0ABX2IJA2</accession>
<dbReference type="RefSeq" id="WP_170022307.1">
    <property type="nucleotide sequence ID" value="NZ_JABCSC020000003.1"/>
</dbReference>
<dbReference type="PANTHER" id="PTHR30160">
    <property type="entry name" value="TETRAACYLDISACCHARIDE 4'-KINASE-RELATED"/>
    <property type="match status" value="1"/>
</dbReference>
<dbReference type="Pfam" id="PF01075">
    <property type="entry name" value="Glyco_transf_9"/>
    <property type="match status" value="1"/>
</dbReference>
<reference evidence="3 4" key="1">
    <citation type="submission" date="2020-06" db="EMBL/GenBank/DDBJ databases">
        <title>Draft genome of Uliginosibacterium sp. IMCC34675.</title>
        <authorList>
            <person name="Song J."/>
        </authorList>
    </citation>
    <scope>NUCLEOTIDE SEQUENCE [LARGE SCALE GENOMIC DNA]</scope>
    <source>
        <strain evidence="3 4">IMCC34675</strain>
    </source>
</reference>
<proteinExistence type="predicted"/>
<evidence type="ECO:0000256" key="1">
    <source>
        <dbReference type="ARBA" id="ARBA00022676"/>
    </source>
</evidence>
<dbReference type="Proteomes" id="UP000778523">
    <property type="component" value="Unassembled WGS sequence"/>
</dbReference>
<dbReference type="EMBL" id="JABCSC020000003">
    <property type="protein sequence ID" value="NSL55933.1"/>
    <property type="molecule type" value="Genomic_DNA"/>
</dbReference>
<dbReference type="SUPFAM" id="SSF53756">
    <property type="entry name" value="UDP-Glycosyltransferase/glycogen phosphorylase"/>
    <property type="match status" value="1"/>
</dbReference>
<protein>
    <submittedName>
        <fullName evidence="3">Glycosyltransferase family 9 protein</fullName>
    </submittedName>
</protein>
<dbReference type="CDD" id="cd03789">
    <property type="entry name" value="GT9_LPS_heptosyltransferase"/>
    <property type="match status" value="1"/>
</dbReference>
<keyword evidence="1" id="KW-0328">Glycosyltransferase</keyword>
<sequence length="411" mass="43960">MTASVPLPTPSVTRPGLACGRYLFFNPLLRTAMRLIDALTGLSRSLARPMPASLAPDRILLCMQAHIGDLIYASAAIPVLRAAFPAARIDFLVHPAAAHLLAEHPELGQIHSLTHWKLDRAGGPLWRRLLRYLGARRTLLQTLRANHYALAIDLYAYFPNSIPLLASARIPLRLGWASGGFGGLLSHAREWDCAGQHILEWHRRLLAQIPACRPHLGHLQTSCPLPATALARSRELLQAAGIHSPFLCFHVGAGGAHKQWPEPAWHELALACAARGERIVLLGFGPAEEALAQRIAARVPAAAVSLAGQLDFTRLAGCIAQARLFVGLDSMGTHLAAAHAIPVVGIYPGIMDGSWRPAARHSRIVTTPKACAPCFLPAGCASMACLRETPASAVFAAIEASLGEQAEAAHA</sequence>
<keyword evidence="2" id="KW-0808">Transferase</keyword>
<evidence type="ECO:0000313" key="3">
    <source>
        <dbReference type="EMBL" id="NSL55933.1"/>
    </source>
</evidence>
<dbReference type="InterPro" id="IPR051199">
    <property type="entry name" value="LPS_LOS_Heptosyltrfase"/>
</dbReference>
<gene>
    <name evidence="3" type="ORF">HJ583_012910</name>
</gene>